<organism evidence="1">
    <name type="scientific">Anguilla anguilla</name>
    <name type="common">European freshwater eel</name>
    <name type="synonym">Muraena anguilla</name>
    <dbReference type="NCBI Taxonomy" id="7936"/>
    <lineage>
        <taxon>Eukaryota</taxon>
        <taxon>Metazoa</taxon>
        <taxon>Chordata</taxon>
        <taxon>Craniata</taxon>
        <taxon>Vertebrata</taxon>
        <taxon>Euteleostomi</taxon>
        <taxon>Actinopterygii</taxon>
        <taxon>Neopterygii</taxon>
        <taxon>Teleostei</taxon>
        <taxon>Anguilliformes</taxon>
        <taxon>Anguillidae</taxon>
        <taxon>Anguilla</taxon>
    </lineage>
</organism>
<proteinExistence type="predicted"/>
<accession>A0A0E9UP21</accession>
<name>A0A0E9UP21_ANGAN</name>
<dbReference type="AlphaFoldDB" id="A0A0E9UP21"/>
<protein>
    <submittedName>
        <fullName evidence="1">Uncharacterized protein</fullName>
    </submittedName>
</protein>
<reference evidence="1" key="1">
    <citation type="submission" date="2014-11" db="EMBL/GenBank/DDBJ databases">
        <authorList>
            <person name="Amaro Gonzalez C."/>
        </authorList>
    </citation>
    <scope>NUCLEOTIDE SEQUENCE</scope>
</reference>
<dbReference type="EMBL" id="GBXM01041040">
    <property type="protein sequence ID" value="JAH67537.1"/>
    <property type="molecule type" value="Transcribed_RNA"/>
</dbReference>
<evidence type="ECO:0000313" key="1">
    <source>
        <dbReference type="EMBL" id="JAH67537.1"/>
    </source>
</evidence>
<reference evidence="1" key="2">
    <citation type="journal article" date="2015" name="Fish Shellfish Immunol.">
        <title>Early steps in the European eel (Anguilla anguilla)-Vibrio vulnificus interaction in the gills: Role of the RtxA13 toxin.</title>
        <authorList>
            <person name="Callol A."/>
            <person name="Pajuelo D."/>
            <person name="Ebbesson L."/>
            <person name="Teles M."/>
            <person name="MacKenzie S."/>
            <person name="Amaro C."/>
        </authorList>
    </citation>
    <scope>NUCLEOTIDE SEQUENCE</scope>
</reference>
<sequence>MATLIPCSYSLHHVRSSLLKLTFSYFTVKPLQPVLRLLLHVLKTNCTAQEESEACSTVLCS</sequence>